<dbReference type="SUPFAM" id="SSF82549">
    <property type="entry name" value="DAK1/DegV-like"/>
    <property type="match status" value="1"/>
</dbReference>
<dbReference type="InterPro" id="IPR004006">
    <property type="entry name" value="DhaK_dom"/>
</dbReference>
<feature type="region of interest" description="Disordered" evidence="1">
    <location>
        <begin position="266"/>
        <end position="302"/>
    </location>
</feature>
<gene>
    <name evidence="3" type="ORF">B0A52_08570</name>
</gene>
<dbReference type="AlphaFoldDB" id="A0A438MVK7"/>
<feature type="compositionally biased region" description="Polar residues" evidence="1">
    <location>
        <begin position="14"/>
        <end position="28"/>
    </location>
</feature>
<protein>
    <recommendedName>
        <fullName evidence="2">DhaK domain-containing protein</fullName>
    </recommendedName>
</protein>
<organism evidence="3 4">
    <name type="scientific">Exophiala mesophila</name>
    <name type="common">Black yeast-like fungus</name>
    <dbReference type="NCBI Taxonomy" id="212818"/>
    <lineage>
        <taxon>Eukaryota</taxon>
        <taxon>Fungi</taxon>
        <taxon>Dikarya</taxon>
        <taxon>Ascomycota</taxon>
        <taxon>Pezizomycotina</taxon>
        <taxon>Eurotiomycetes</taxon>
        <taxon>Chaetothyriomycetidae</taxon>
        <taxon>Chaetothyriales</taxon>
        <taxon>Herpotrichiellaceae</taxon>
        <taxon>Exophiala</taxon>
    </lineage>
</organism>
<evidence type="ECO:0000256" key="1">
    <source>
        <dbReference type="SAM" id="MobiDB-lite"/>
    </source>
</evidence>
<dbReference type="Proteomes" id="UP000288859">
    <property type="component" value="Unassembled WGS sequence"/>
</dbReference>
<dbReference type="PANTHER" id="PTHR28629:SF14">
    <property type="entry name" value="DIHYDROXYACETONE KINASE 1"/>
    <property type="match status" value="1"/>
</dbReference>
<dbReference type="Gene3D" id="3.30.1180.20">
    <property type="entry name" value="Dihydroxyacetone kinase, domain 2"/>
    <property type="match status" value="1"/>
</dbReference>
<feature type="domain" description="DhaK" evidence="2">
    <location>
        <begin position="1"/>
        <end position="248"/>
    </location>
</feature>
<evidence type="ECO:0000259" key="2">
    <source>
        <dbReference type="PROSITE" id="PS51481"/>
    </source>
</evidence>
<dbReference type="InterPro" id="IPR050861">
    <property type="entry name" value="Dihydroxyacetone_Kinase"/>
</dbReference>
<evidence type="ECO:0000313" key="3">
    <source>
        <dbReference type="EMBL" id="RVX67136.1"/>
    </source>
</evidence>
<proteinExistence type="predicted"/>
<feature type="region of interest" description="Disordered" evidence="1">
    <location>
        <begin position="404"/>
        <end position="444"/>
    </location>
</feature>
<comment type="caution">
    <text evidence="3">The sequence shown here is derived from an EMBL/GenBank/DDBJ whole genome shotgun (WGS) entry which is preliminary data.</text>
</comment>
<dbReference type="PANTHER" id="PTHR28629">
    <property type="entry name" value="TRIOKINASE/FMN CYCLASE"/>
    <property type="match status" value="1"/>
</dbReference>
<feature type="region of interest" description="Disordered" evidence="1">
    <location>
        <begin position="10"/>
        <end position="30"/>
    </location>
</feature>
<feature type="region of interest" description="Disordered" evidence="1">
    <location>
        <begin position="351"/>
        <end position="371"/>
    </location>
</feature>
<dbReference type="GO" id="GO:0019563">
    <property type="term" value="P:glycerol catabolic process"/>
    <property type="evidence" value="ECO:0007669"/>
    <property type="project" value="TreeGrafter"/>
</dbReference>
<dbReference type="VEuPathDB" id="FungiDB:PV10_05263"/>
<dbReference type="GO" id="GO:0004371">
    <property type="term" value="F:glycerone kinase activity"/>
    <property type="evidence" value="ECO:0007669"/>
    <property type="project" value="InterPro"/>
</dbReference>
<dbReference type="PROSITE" id="PS51481">
    <property type="entry name" value="DHAK"/>
    <property type="match status" value="1"/>
</dbReference>
<dbReference type="GO" id="GO:0005829">
    <property type="term" value="C:cytosol"/>
    <property type="evidence" value="ECO:0007669"/>
    <property type="project" value="TreeGrafter"/>
</dbReference>
<name>A0A438MVK7_EXOME</name>
<sequence>MTAISVEMAEESLRSLQQRHSSNSNPTGFLSLPTRYGIDVSEKAEFITRRNTTATYDDEELSHLDSKLSSAGAGTVLVAKICDALAHYINDDGDGRYNDEETVRKVGTLVGKNTLTVESTQLDSIDDGTDDLGEEQDKPNQTVRVMLNGILHHKVTRTMSIHFNSNEPVLLVNGSSEISSSDLRHAIDTATVQLQQDRGIWPVRVYGGRFWPVQGDGFSISLLNVVNTDIGGPSMVQLLDEHCDAPEWNGFLRRDVWRGRDLVSREERASWGSGGQQIHDDDDDDGSEHSMHSQDSTSTHQEDYLDDNAESLAKFQEDSTKFEPVFESFDQHNIPVAAMAEPATALDILPHERGETDTPDPAEPEHNISVPGELDVPERTIVYPTWDRRHDSVSLIDLIRSQARDSMPLNLEESGAEGEQDEAARAQPLPLESVSKDEEEFVLI</sequence>
<dbReference type="OrthoDB" id="4152926at2759"/>
<accession>A0A438MVK7</accession>
<evidence type="ECO:0000313" key="4">
    <source>
        <dbReference type="Proteomes" id="UP000288859"/>
    </source>
</evidence>
<reference evidence="3 4" key="1">
    <citation type="submission" date="2017-03" db="EMBL/GenBank/DDBJ databases">
        <title>Genomes of endolithic fungi from Antarctica.</title>
        <authorList>
            <person name="Coleine C."/>
            <person name="Masonjones S."/>
            <person name="Stajich J.E."/>
        </authorList>
    </citation>
    <scope>NUCLEOTIDE SEQUENCE [LARGE SCALE GENOMIC DNA]</scope>
    <source>
        <strain evidence="3 4">CCFEE 6314</strain>
    </source>
</reference>
<dbReference type="EMBL" id="NAJM01000051">
    <property type="protein sequence ID" value="RVX67136.1"/>
    <property type="molecule type" value="Genomic_DNA"/>
</dbReference>